<dbReference type="Proteomes" id="UP000186736">
    <property type="component" value="Unassembled WGS sequence"/>
</dbReference>
<comment type="caution">
    <text evidence="2">The sequence shown here is derived from an EMBL/GenBank/DDBJ whole genome shotgun (WGS) entry which is preliminary data.</text>
</comment>
<organism evidence="2 3">
    <name type="scientific">Pseudomonas putida</name>
    <name type="common">Arthrobacter siderocapsulatus</name>
    <dbReference type="NCBI Taxonomy" id="303"/>
    <lineage>
        <taxon>Bacteria</taxon>
        <taxon>Pseudomonadati</taxon>
        <taxon>Pseudomonadota</taxon>
        <taxon>Gammaproteobacteria</taxon>
        <taxon>Pseudomonadales</taxon>
        <taxon>Pseudomonadaceae</taxon>
        <taxon>Pseudomonas</taxon>
    </lineage>
</organism>
<protein>
    <submittedName>
        <fullName evidence="2">Uncharacterized protein</fullName>
    </submittedName>
</protein>
<accession>A0A1Q9QYQ1</accession>
<dbReference type="InterPro" id="IPR046685">
    <property type="entry name" value="DUF6555"/>
</dbReference>
<proteinExistence type="predicted"/>
<evidence type="ECO:0000313" key="3">
    <source>
        <dbReference type="Proteomes" id="UP000186736"/>
    </source>
</evidence>
<name>A0A1Q9QYQ1_PSEPU</name>
<reference evidence="2 3" key="1">
    <citation type="submission" date="2016-10" db="EMBL/GenBank/DDBJ databases">
        <title>Genome Sequence of Pseudomonas putida GM4FR.</title>
        <authorList>
            <person name="Poehlein A."/>
            <person name="Wemheuer F."/>
            <person name="Hollensteiner J."/>
            <person name="Wemheuer B."/>
        </authorList>
    </citation>
    <scope>NUCLEOTIDE SEQUENCE [LARGE SCALE GENOMIC DNA]</scope>
    <source>
        <strain evidence="2 3">GM4FR</strain>
    </source>
</reference>
<dbReference type="EMBL" id="MKZO01000047">
    <property type="protein sequence ID" value="OLS60289.1"/>
    <property type="molecule type" value="Genomic_DNA"/>
</dbReference>
<feature type="compositionally biased region" description="Polar residues" evidence="1">
    <location>
        <begin position="88"/>
        <end position="98"/>
    </location>
</feature>
<evidence type="ECO:0000313" key="2">
    <source>
        <dbReference type="EMBL" id="OLS60289.1"/>
    </source>
</evidence>
<dbReference type="OrthoDB" id="6998444at2"/>
<dbReference type="RefSeq" id="WP_075805412.1">
    <property type="nucleotide sequence ID" value="NZ_MKZO01000047.1"/>
</dbReference>
<evidence type="ECO:0000256" key="1">
    <source>
        <dbReference type="SAM" id="MobiDB-lite"/>
    </source>
</evidence>
<dbReference type="Pfam" id="PF20192">
    <property type="entry name" value="DUF6555"/>
    <property type="match status" value="1"/>
</dbReference>
<gene>
    <name evidence="2" type="ORF">PSEMO_47000</name>
</gene>
<feature type="region of interest" description="Disordered" evidence="1">
    <location>
        <begin position="75"/>
        <end position="98"/>
    </location>
</feature>
<sequence>MKGPQLYVIDYELRGEHRTFIIRLERMDNAEAWHWASCDAGIGIIPRFGQQKVKKVSKPMAERYGLENVRWRLAGDGPAFQPPPADPKQSSDASQIAD</sequence>
<dbReference type="AlphaFoldDB" id="A0A1Q9QYQ1"/>